<protein>
    <recommendedName>
        <fullName evidence="4">OmpA-like domain-containing protein</fullName>
    </recommendedName>
</protein>
<evidence type="ECO:0000256" key="1">
    <source>
        <dbReference type="ARBA" id="ARBA00004442"/>
    </source>
</evidence>
<feature type="domain" description="OmpA-like" evidence="4">
    <location>
        <begin position="45"/>
        <end position="159"/>
    </location>
</feature>
<dbReference type="AlphaFoldDB" id="V2T216"/>
<dbReference type="PRINTS" id="PR01021">
    <property type="entry name" value="OMPADOMAIN"/>
</dbReference>
<dbReference type="STRING" id="1392540.P256_02542"/>
<dbReference type="InterPro" id="IPR036737">
    <property type="entry name" value="OmpA-like_sf"/>
</dbReference>
<dbReference type="GO" id="GO:0009279">
    <property type="term" value="C:cell outer membrane"/>
    <property type="evidence" value="ECO:0007669"/>
    <property type="project" value="UniProtKB-SubCell"/>
</dbReference>
<dbReference type="SUPFAM" id="SSF103088">
    <property type="entry name" value="OmpA-like"/>
    <property type="match status" value="1"/>
</dbReference>
<dbReference type="PANTHER" id="PTHR30329:SF17">
    <property type="entry name" value="LIPOPROTEIN YFIB-RELATED"/>
    <property type="match status" value="1"/>
</dbReference>
<sequence length="159" mass="18038">MFKKMKNLLPLIILPTLLSGCINLGGVNYKQAHMLKKEGFTLTDEGWALGLPKRILFNFDDAKLTKVDSDNIKNLAYQLKQYHLEHLKIIGHADDIGNELYNIKLSKQRADHVAVIFYNNGFNTEDIQTIGKGSSQPFILKKDRTSRASNRRVTIVIVP</sequence>
<dbReference type="eggNOG" id="COG2885">
    <property type="taxonomic scope" value="Bacteria"/>
</dbReference>
<name>V2T216_9GAMM</name>
<dbReference type="PROSITE" id="PS51123">
    <property type="entry name" value="OMPA_2"/>
    <property type="match status" value="1"/>
</dbReference>
<reference evidence="5 6" key="1">
    <citation type="submission" date="2013-10" db="EMBL/GenBank/DDBJ databases">
        <title>The Genome Sequence of Acinetobacter nectaris CIP 110549.</title>
        <authorList>
            <consortium name="The Broad Institute Genomics Platform"/>
            <consortium name="The Broad Institute Genome Sequencing Center for Infectious Disease"/>
            <person name="Cerqueira G."/>
            <person name="Feldgarden M."/>
            <person name="Courvalin P."/>
            <person name="Grillot-Courvalin C."/>
            <person name="Clermont D."/>
            <person name="Rocha E."/>
            <person name="Yoon E.-J."/>
            <person name="Nemec A."/>
            <person name="Young S.K."/>
            <person name="Zeng Q."/>
            <person name="Gargeya S."/>
            <person name="Fitzgerald M."/>
            <person name="Abouelleil A."/>
            <person name="Alvarado L."/>
            <person name="Berlin A.M."/>
            <person name="Chapman S.B."/>
            <person name="Gainer-Dewar J."/>
            <person name="Goldberg J."/>
            <person name="Gnerre S."/>
            <person name="Griggs A."/>
            <person name="Gujja S."/>
            <person name="Hansen M."/>
            <person name="Howarth C."/>
            <person name="Imamovic A."/>
            <person name="Ireland A."/>
            <person name="Larimer J."/>
            <person name="McCowan C."/>
            <person name="Murphy C."/>
            <person name="Pearson M."/>
            <person name="Poon T.W."/>
            <person name="Priest M."/>
            <person name="Roberts A."/>
            <person name="Saif S."/>
            <person name="Shea T."/>
            <person name="Sykes S."/>
            <person name="Wortman J."/>
            <person name="Nusbaum C."/>
            <person name="Birren B."/>
        </authorList>
    </citation>
    <scope>NUCLEOTIDE SEQUENCE [LARGE SCALE GENOMIC DNA]</scope>
    <source>
        <strain evidence="5 6">CIP 110549</strain>
    </source>
</reference>
<evidence type="ECO:0000256" key="3">
    <source>
        <dbReference type="PROSITE-ProRule" id="PRU00473"/>
    </source>
</evidence>
<dbReference type="CDD" id="cd07185">
    <property type="entry name" value="OmpA_C-like"/>
    <property type="match status" value="1"/>
</dbReference>
<dbReference type="Proteomes" id="UP000023785">
    <property type="component" value="Unassembled WGS sequence"/>
</dbReference>
<dbReference type="HOGENOM" id="CLU_016890_12_3_6"/>
<dbReference type="InterPro" id="IPR006664">
    <property type="entry name" value="OMP_bac"/>
</dbReference>
<dbReference type="Pfam" id="PF00691">
    <property type="entry name" value="OmpA"/>
    <property type="match status" value="1"/>
</dbReference>
<accession>V2T216</accession>
<evidence type="ECO:0000313" key="6">
    <source>
        <dbReference type="Proteomes" id="UP000023785"/>
    </source>
</evidence>
<evidence type="ECO:0000313" key="5">
    <source>
        <dbReference type="EMBL" id="ESK36493.1"/>
    </source>
</evidence>
<evidence type="ECO:0000256" key="2">
    <source>
        <dbReference type="ARBA" id="ARBA00023136"/>
    </source>
</evidence>
<gene>
    <name evidence="5" type="ORF">P256_02542</name>
</gene>
<dbReference type="InterPro" id="IPR006665">
    <property type="entry name" value="OmpA-like"/>
</dbReference>
<keyword evidence="2 3" id="KW-0472">Membrane</keyword>
<comment type="caution">
    <text evidence="5">The sequence shown here is derived from an EMBL/GenBank/DDBJ whole genome shotgun (WGS) entry which is preliminary data.</text>
</comment>
<comment type="subcellular location">
    <subcellularLocation>
        <location evidence="1">Cell outer membrane</location>
    </subcellularLocation>
</comment>
<organism evidence="5 6">
    <name type="scientific">Acinetobacter nectaris CIP 110549</name>
    <dbReference type="NCBI Taxonomy" id="1392540"/>
    <lineage>
        <taxon>Bacteria</taxon>
        <taxon>Pseudomonadati</taxon>
        <taxon>Pseudomonadota</taxon>
        <taxon>Gammaproteobacteria</taxon>
        <taxon>Moraxellales</taxon>
        <taxon>Moraxellaceae</taxon>
        <taxon>Acinetobacter</taxon>
    </lineage>
</organism>
<dbReference type="InterPro" id="IPR050330">
    <property type="entry name" value="Bact_OuterMem_StrucFunc"/>
</dbReference>
<dbReference type="PANTHER" id="PTHR30329">
    <property type="entry name" value="STATOR ELEMENT OF FLAGELLAR MOTOR COMPLEX"/>
    <property type="match status" value="1"/>
</dbReference>
<dbReference type="EMBL" id="AYER01000015">
    <property type="protein sequence ID" value="ESK36493.1"/>
    <property type="molecule type" value="Genomic_DNA"/>
</dbReference>
<dbReference type="Gene3D" id="3.30.1330.60">
    <property type="entry name" value="OmpA-like domain"/>
    <property type="match status" value="1"/>
</dbReference>
<evidence type="ECO:0000259" key="4">
    <source>
        <dbReference type="PROSITE" id="PS51123"/>
    </source>
</evidence>
<keyword evidence="6" id="KW-1185">Reference proteome</keyword>
<dbReference type="OrthoDB" id="9782229at2"/>
<dbReference type="PROSITE" id="PS51257">
    <property type="entry name" value="PROKAR_LIPOPROTEIN"/>
    <property type="match status" value="1"/>
</dbReference>
<dbReference type="PATRIC" id="fig|1392540.3.peg.2447"/>
<proteinExistence type="predicted"/>